<evidence type="ECO:0000313" key="1">
    <source>
        <dbReference type="EMBL" id="KDR50773.1"/>
    </source>
</evidence>
<dbReference type="HOGENOM" id="CLU_2684742_0_0_10"/>
<dbReference type="PROSITE" id="PS51257">
    <property type="entry name" value="PROKAR_LIPOPROTEIN"/>
    <property type="match status" value="1"/>
</dbReference>
<accession>A0A069QD04</accession>
<name>A0A069QD04_HOYLO</name>
<evidence type="ECO:0008006" key="3">
    <source>
        <dbReference type="Google" id="ProtNLM"/>
    </source>
</evidence>
<proteinExistence type="predicted"/>
<organism evidence="1 2">
    <name type="scientific">Hoylesella loescheii DSM 19665 = JCM 12249 = ATCC 15930</name>
    <dbReference type="NCBI Taxonomy" id="1122985"/>
    <lineage>
        <taxon>Bacteria</taxon>
        <taxon>Pseudomonadati</taxon>
        <taxon>Bacteroidota</taxon>
        <taxon>Bacteroidia</taxon>
        <taxon>Bacteroidales</taxon>
        <taxon>Prevotellaceae</taxon>
        <taxon>Hoylesella</taxon>
    </lineage>
</organism>
<dbReference type="Proteomes" id="UP000027442">
    <property type="component" value="Unassembled WGS sequence"/>
</dbReference>
<sequence>MYDKTKKEKMMKFSYIIITLFVVVGCKTKVRNECIAKDPIAATYYRGHYESLDTVSFVDMKQMLDRKCQMKRLA</sequence>
<dbReference type="EMBL" id="JNGW01000140">
    <property type="protein sequence ID" value="KDR50773.1"/>
    <property type="molecule type" value="Genomic_DNA"/>
</dbReference>
<dbReference type="AlphaFoldDB" id="A0A069QD04"/>
<protein>
    <recommendedName>
        <fullName evidence="3">Lipoprotein</fullName>
    </recommendedName>
</protein>
<keyword evidence="2" id="KW-1185">Reference proteome</keyword>
<reference evidence="1 2" key="1">
    <citation type="submission" date="2013-08" db="EMBL/GenBank/DDBJ databases">
        <authorList>
            <person name="Weinstock G."/>
            <person name="Sodergren E."/>
            <person name="Wylie T."/>
            <person name="Fulton L."/>
            <person name="Fulton R."/>
            <person name="Fronick C."/>
            <person name="O'Laughlin M."/>
            <person name="Godfrey J."/>
            <person name="Miner T."/>
            <person name="Herter B."/>
            <person name="Appelbaum E."/>
            <person name="Cordes M."/>
            <person name="Lek S."/>
            <person name="Wollam A."/>
            <person name="Pepin K.H."/>
            <person name="Palsikar V.B."/>
            <person name="Mitreva M."/>
            <person name="Wilson R.K."/>
        </authorList>
    </citation>
    <scope>NUCLEOTIDE SEQUENCE [LARGE SCALE GENOMIC DNA]</scope>
    <source>
        <strain evidence="1 2">ATCC 15930</strain>
    </source>
</reference>
<evidence type="ECO:0000313" key="2">
    <source>
        <dbReference type="Proteomes" id="UP000027442"/>
    </source>
</evidence>
<gene>
    <name evidence="1" type="ORF">HMPREF1991_03215</name>
</gene>
<comment type="caution">
    <text evidence="1">The sequence shown here is derived from an EMBL/GenBank/DDBJ whole genome shotgun (WGS) entry which is preliminary data.</text>
</comment>